<keyword evidence="2" id="KW-1185">Reference proteome</keyword>
<gene>
    <name evidence="1" type="primary">gpM</name>
    <name evidence="1" type="ORF">PQU92_08335</name>
</gene>
<dbReference type="EMBL" id="JAQQKX010000005">
    <property type="protein sequence ID" value="MDC7683282.1"/>
    <property type="molecule type" value="Genomic_DNA"/>
</dbReference>
<dbReference type="RefSeq" id="WP_272747756.1">
    <property type="nucleotide sequence ID" value="NZ_JAQQKX010000005.1"/>
</dbReference>
<organism evidence="1 2">
    <name type="scientific">Asticcacaulis aquaticus</name>
    <dbReference type="NCBI Taxonomy" id="2984212"/>
    <lineage>
        <taxon>Bacteria</taxon>
        <taxon>Pseudomonadati</taxon>
        <taxon>Pseudomonadota</taxon>
        <taxon>Alphaproteobacteria</taxon>
        <taxon>Caulobacterales</taxon>
        <taxon>Caulobacteraceae</taxon>
        <taxon>Asticcacaulis</taxon>
    </lineage>
</organism>
<protein>
    <submittedName>
        <fullName evidence="1">Phage terminase small subunit</fullName>
    </submittedName>
</protein>
<sequence>MKKRLSPCQIHVAMHLAKTAIDAAPVLTVAAARPVEPDTSPYALLRAQLGEHLRELSDTASIEARQEKKREWMPIYADHVDTVILTSEETDKALQDDIVSWMAVWAFDIATIDPEFYPRAFELADYILKFGLTVPDRFNRAPAALFAEFVADDGQNKLGSAPADGPAPFSIDTVRRALGLIEGRTDAVDIIPAKLHKLAGKLFVRLAAAIDAGTEQGPAGGAKAARTQALKHFHRAYQLDNKIGVKKDIETIERVLKKTPE</sequence>
<dbReference type="InterPro" id="IPR010270">
    <property type="entry name" value="Phage_P2_GpM"/>
</dbReference>
<reference evidence="1 2" key="1">
    <citation type="submission" date="2023-01" db="EMBL/GenBank/DDBJ databases">
        <title>Novel species of the genus Asticcacaulis isolated from rivers.</title>
        <authorList>
            <person name="Lu H."/>
        </authorList>
    </citation>
    <scope>NUCLEOTIDE SEQUENCE [LARGE SCALE GENOMIC DNA]</scope>
    <source>
        <strain evidence="1 2">BYS171W</strain>
    </source>
</reference>
<name>A0ABT5HT91_9CAUL</name>
<comment type="caution">
    <text evidence="1">The sequence shown here is derived from an EMBL/GenBank/DDBJ whole genome shotgun (WGS) entry which is preliminary data.</text>
</comment>
<evidence type="ECO:0000313" key="2">
    <source>
        <dbReference type="Proteomes" id="UP001214854"/>
    </source>
</evidence>
<dbReference type="Pfam" id="PF05944">
    <property type="entry name" value="Phage_term_smal"/>
    <property type="match status" value="1"/>
</dbReference>
<evidence type="ECO:0000313" key="1">
    <source>
        <dbReference type="EMBL" id="MDC7683282.1"/>
    </source>
</evidence>
<dbReference type="Proteomes" id="UP001214854">
    <property type="component" value="Unassembled WGS sequence"/>
</dbReference>
<proteinExistence type="predicted"/>
<accession>A0ABT5HT91</accession>